<proteinExistence type="predicted"/>
<dbReference type="Proteomes" id="UP001044222">
    <property type="component" value="Unassembled WGS sequence"/>
</dbReference>
<evidence type="ECO:0000256" key="1">
    <source>
        <dbReference type="SAM" id="MobiDB-lite"/>
    </source>
</evidence>
<comment type="caution">
    <text evidence="2">The sequence shown here is derived from an EMBL/GenBank/DDBJ whole genome shotgun (WGS) entry which is preliminary data.</text>
</comment>
<name>A0A9D3S016_ANGAN</name>
<gene>
    <name evidence="2" type="ORF">ANANG_G00112510</name>
</gene>
<sequence length="84" mass="9967">MNKKIKPRLLEKRKKGRRKERLHEERNRQINDSVKNKRLRQNRKNLFVYGPLLFQRQPITALSLCGSGLQLRLPAARFPTGCRT</sequence>
<organism evidence="2 3">
    <name type="scientific">Anguilla anguilla</name>
    <name type="common">European freshwater eel</name>
    <name type="synonym">Muraena anguilla</name>
    <dbReference type="NCBI Taxonomy" id="7936"/>
    <lineage>
        <taxon>Eukaryota</taxon>
        <taxon>Metazoa</taxon>
        <taxon>Chordata</taxon>
        <taxon>Craniata</taxon>
        <taxon>Vertebrata</taxon>
        <taxon>Euteleostomi</taxon>
        <taxon>Actinopterygii</taxon>
        <taxon>Neopterygii</taxon>
        <taxon>Teleostei</taxon>
        <taxon>Anguilliformes</taxon>
        <taxon>Anguillidae</taxon>
        <taxon>Anguilla</taxon>
    </lineage>
</organism>
<evidence type="ECO:0000313" key="3">
    <source>
        <dbReference type="Proteomes" id="UP001044222"/>
    </source>
</evidence>
<reference evidence="2" key="1">
    <citation type="submission" date="2021-01" db="EMBL/GenBank/DDBJ databases">
        <title>A chromosome-scale assembly of European eel, Anguilla anguilla.</title>
        <authorList>
            <person name="Henkel C."/>
            <person name="Jong-Raadsen S.A."/>
            <person name="Dufour S."/>
            <person name="Weltzien F.-A."/>
            <person name="Palstra A.P."/>
            <person name="Pelster B."/>
            <person name="Spaink H.P."/>
            <person name="Van Den Thillart G.E."/>
            <person name="Jansen H."/>
            <person name="Zahm M."/>
            <person name="Klopp C."/>
            <person name="Cedric C."/>
            <person name="Louis A."/>
            <person name="Berthelot C."/>
            <person name="Parey E."/>
            <person name="Roest Crollius H."/>
            <person name="Montfort J."/>
            <person name="Robinson-Rechavi M."/>
            <person name="Bucao C."/>
            <person name="Bouchez O."/>
            <person name="Gislard M."/>
            <person name="Lluch J."/>
            <person name="Milhes M."/>
            <person name="Lampietro C."/>
            <person name="Lopez Roques C."/>
            <person name="Donnadieu C."/>
            <person name="Braasch I."/>
            <person name="Desvignes T."/>
            <person name="Postlethwait J."/>
            <person name="Bobe J."/>
            <person name="Guiguen Y."/>
            <person name="Dirks R."/>
        </authorList>
    </citation>
    <scope>NUCLEOTIDE SEQUENCE</scope>
    <source>
        <strain evidence="2">Tag_6206</strain>
        <tissue evidence="2">Liver</tissue>
    </source>
</reference>
<dbReference type="AlphaFoldDB" id="A0A9D3S016"/>
<keyword evidence="3" id="KW-1185">Reference proteome</keyword>
<evidence type="ECO:0000313" key="2">
    <source>
        <dbReference type="EMBL" id="KAG5849585.1"/>
    </source>
</evidence>
<dbReference type="EMBL" id="JAFIRN010000005">
    <property type="protein sequence ID" value="KAG5849585.1"/>
    <property type="molecule type" value="Genomic_DNA"/>
</dbReference>
<feature type="compositionally biased region" description="Basic residues" evidence="1">
    <location>
        <begin position="1"/>
        <end position="20"/>
    </location>
</feature>
<feature type="region of interest" description="Disordered" evidence="1">
    <location>
        <begin position="1"/>
        <end position="37"/>
    </location>
</feature>
<accession>A0A9D3S016</accession>
<protein>
    <submittedName>
        <fullName evidence="2">Uncharacterized protein</fullName>
    </submittedName>
</protein>